<keyword evidence="3 5" id="KW-0472">Membrane</keyword>
<accession>A0A540L375</accession>
<evidence type="ECO:0000256" key="3">
    <source>
        <dbReference type="ARBA" id="ARBA00023136"/>
    </source>
</evidence>
<comment type="subcellular location">
    <subcellularLocation>
        <location evidence="1">Membrane</location>
        <topology evidence="1">Multi-pass membrane protein</topology>
    </subcellularLocation>
</comment>
<feature type="transmembrane region" description="Helical" evidence="5">
    <location>
        <begin position="44"/>
        <end position="63"/>
    </location>
</feature>
<dbReference type="Gene3D" id="1.50.40.10">
    <property type="entry name" value="Mitochondrial carrier domain"/>
    <property type="match status" value="1"/>
</dbReference>
<dbReference type="AlphaFoldDB" id="A0A540L375"/>
<keyword evidence="5" id="KW-1133">Transmembrane helix</keyword>
<dbReference type="EMBL" id="VIEB01000790">
    <property type="protein sequence ID" value="TQD80908.1"/>
    <property type="molecule type" value="Genomic_DNA"/>
</dbReference>
<dbReference type="STRING" id="106549.A0A540L375"/>
<organism evidence="6 7">
    <name type="scientific">Malus baccata</name>
    <name type="common">Siberian crab apple</name>
    <name type="synonym">Pyrus baccata</name>
    <dbReference type="NCBI Taxonomy" id="106549"/>
    <lineage>
        <taxon>Eukaryota</taxon>
        <taxon>Viridiplantae</taxon>
        <taxon>Streptophyta</taxon>
        <taxon>Embryophyta</taxon>
        <taxon>Tracheophyta</taxon>
        <taxon>Spermatophyta</taxon>
        <taxon>Magnoliopsida</taxon>
        <taxon>eudicotyledons</taxon>
        <taxon>Gunneridae</taxon>
        <taxon>Pentapetalae</taxon>
        <taxon>rosids</taxon>
        <taxon>fabids</taxon>
        <taxon>Rosales</taxon>
        <taxon>Rosaceae</taxon>
        <taxon>Amygdaloideae</taxon>
        <taxon>Maleae</taxon>
        <taxon>Malus</taxon>
    </lineage>
</organism>
<proteinExistence type="predicted"/>
<evidence type="ECO:0000256" key="5">
    <source>
        <dbReference type="SAM" id="Phobius"/>
    </source>
</evidence>
<dbReference type="SUPFAM" id="SSF103506">
    <property type="entry name" value="Mitochondrial carrier"/>
    <property type="match status" value="1"/>
</dbReference>
<keyword evidence="2 5" id="KW-0812">Transmembrane</keyword>
<evidence type="ECO:0000256" key="4">
    <source>
        <dbReference type="SAM" id="MobiDB-lite"/>
    </source>
</evidence>
<comment type="caution">
    <text evidence="6">The sequence shown here is derived from an EMBL/GenBank/DDBJ whole genome shotgun (WGS) entry which is preliminary data.</text>
</comment>
<evidence type="ECO:0000256" key="2">
    <source>
        <dbReference type="ARBA" id="ARBA00022692"/>
    </source>
</evidence>
<gene>
    <name evidence="6" type="ORF">C1H46_033535</name>
</gene>
<keyword evidence="7" id="KW-1185">Reference proteome</keyword>
<evidence type="ECO:0000313" key="6">
    <source>
        <dbReference type="EMBL" id="TQD80908.1"/>
    </source>
</evidence>
<protein>
    <submittedName>
        <fullName evidence="6">Uncharacterized protein</fullName>
    </submittedName>
</protein>
<feature type="compositionally biased region" description="Basic and acidic residues" evidence="4">
    <location>
        <begin position="13"/>
        <end position="27"/>
    </location>
</feature>
<evidence type="ECO:0000313" key="7">
    <source>
        <dbReference type="Proteomes" id="UP000315295"/>
    </source>
</evidence>
<name>A0A540L375_MALBA</name>
<evidence type="ECO:0000256" key="1">
    <source>
        <dbReference type="ARBA" id="ARBA00004141"/>
    </source>
</evidence>
<sequence length="209" mass="23740">MAAPRNLGWDAGRLPRDEKNAKEDDWSTDKKLKSERFPLSRWELAAALTVVVVFSTGLSYIYMTMPAAEYSKLKLPRTIVDLRLIKLQLLIRDLETDGAPLFSEFSFAGQSIHLNHFLRVLGFSTPSRLTGIPCSPNREEEDWYHYHRHRCQGHCITRSSGMLATYVIQPIDMIKVRIQLGQGSATQVMRTMIKEEGVGALPVVVHDTR</sequence>
<feature type="region of interest" description="Disordered" evidence="4">
    <location>
        <begin position="1"/>
        <end position="27"/>
    </location>
</feature>
<reference evidence="6 7" key="1">
    <citation type="journal article" date="2019" name="G3 (Bethesda)">
        <title>Sequencing of a Wild Apple (Malus baccata) Genome Unravels the Differences Between Cultivated and Wild Apple Species Regarding Disease Resistance and Cold Tolerance.</title>
        <authorList>
            <person name="Chen X."/>
        </authorList>
    </citation>
    <scope>NUCLEOTIDE SEQUENCE [LARGE SCALE GENOMIC DNA]</scope>
    <source>
        <strain evidence="7">cv. Shandingzi</strain>
        <tissue evidence="6">Leaves</tissue>
    </source>
</reference>
<dbReference type="InterPro" id="IPR023395">
    <property type="entry name" value="MCP_dom_sf"/>
</dbReference>
<dbReference type="Proteomes" id="UP000315295">
    <property type="component" value="Unassembled WGS sequence"/>
</dbReference>
<dbReference type="InterPro" id="IPR018108">
    <property type="entry name" value="MCP_transmembrane"/>
</dbReference>
<dbReference type="Pfam" id="PF00153">
    <property type="entry name" value="Mito_carr"/>
    <property type="match status" value="1"/>
</dbReference>
<dbReference type="GO" id="GO:0016020">
    <property type="term" value="C:membrane"/>
    <property type="evidence" value="ECO:0007669"/>
    <property type="project" value="UniProtKB-SubCell"/>
</dbReference>